<dbReference type="Proteomes" id="UP000012112">
    <property type="component" value="Unassembled WGS sequence"/>
</dbReference>
<proteinExistence type="predicted"/>
<name>M6VUA7_9LEPT</name>
<dbReference type="EMBL" id="AKWD02000051">
    <property type="protein sequence ID" value="EMO53123.1"/>
    <property type="molecule type" value="Genomic_DNA"/>
</dbReference>
<reference evidence="1 2" key="1">
    <citation type="submission" date="2013-01" db="EMBL/GenBank/DDBJ databases">
        <authorList>
            <person name="Harkins D.M."/>
            <person name="Durkin A.S."/>
            <person name="Brinkac L.M."/>
            <person name="Haft D.H."/>
            <person name="Selengut J.D."/>
            <person name="Sanka R."/>
            <person name="DePew J."/>
            <person name="Purushe J."/>
            <person name="Matthias M.A."/>
            <person name="Vinetz J.M."/>
            <person name="Sutton G.G."/>
            <person name="Nierman W.C."/>
            <person name="Fouts D.E."/>
        </authorList>
    </citation>
    <scope>NUCLEOTIDE SEQUENCE [LARGE SCALE GENOMIC DNA]</scope>
    <source>
        <strain evidence="1 2">HAI1536</strain>
    </source>
</reference>
<evidence type="ECO:0000313" key="1">
    <source>
        <dbReference type="EMBL" id="EMO53123.1"/>
    </source>
</evidence>
<organism evidence="1 2">
    <name type="scientific">Leptospira noguchii</name>
    <dbReference type="NCBI Taxonomy" id="28182"/>
    <lineage>
        <taxon>Bacteria</taxon>
        <taxon>Pseudomonadati</taxon>
        <taxon>Spirochaetota</taxon>
        <taxon>Spirochaetia</taxon>
        <taxon>Leptospirales</taxon>
        <taxon>Leptospiraceae</taxon>
        <taxon>Leptospira</taxon>
    </lineage>
</organism>
<dbReference type="AlphaFoldDB" id="M6VUA7"/>
<sequence length="64" mass="7985">MVLKFRFLKRKHRIFFFQNENPIYTFEKIFILLHTSFLNEMICRNKVSFNSTLRFKFVVIPTFF</sequence>
<protein>
    <submittedName>
        <fullName evidence="1">Uncharacterized protein</fullName>
    </submittedName>
</protein>
<evidence type="ECO:0000313" key="2">
    <source>
        <dbReference type="Proteomes" id="UP000012112"/>
    </source>
</evidence>
<comment type="caution">
    <text evidence="1">The sequence shown here is derived from an EMBL/GenBank/DDBJ whole genome shotgun (WGS) entry which is preliminary data.</text>
</comment>
<gene>
    <name evidence="1" type="ORF">LEP1GSC172_3905</name>
</gene>
<accession>M6VUA7</accession>